<name>A0A8H7Y729_PSICU</name>
<reference evidence="2" key="1">
    <citation type="submission" date="2021-02" db="EMBL/GenBank/DDBJ databases">
        <title>Psilocybe cubensis genome.</title>
        <authorList>
            <person name="Mckernan K.J."/>
            <person name="Crawford S."/>
            <person name="Trippe A."/>
            <person name="Kane L.T."/>
            <person name="Mclaughlin S."/>
        </authorList>
    </citation>
    <scope>NUCLEOTIDE SEQUENCE [LARGE SCALE GENOMIC DNA]</scope>
    <source>
        <strain evidence="2">MGC-MH-2018</strain>
    </source>
</reference>
<feature type="transmembrane region" description="Helical" evidence="1">
    <location>
        <begin position="79"/>
        <end position="97"/>
    </location>
</feature>
<organism evidence="2">
    <name type="scientific">Psilocybe cubensis</name>
    <name type="common">Psychedelic mushroom</name>
    <name type="synonym">Stropharia cubensis</name>
    <dbReference type="NCBI Taxonomy" id="181762"/>
    <lineage>
        <taxon>Eukaryota</taxon>
        <taxon>Fungi</taxon>
        <taxon>Dikarya</taxon>
        <taxon>Basidiomycota</taxon>
        <taxon>Agaricomycotina</taxon>
        <taxon>Agaricomycetes</taxon>
        <taxon>Agaricomycetidae</taxon>
        <taxon>Agaricales</taxon>
        <taxon>Agaricineae</taxon>
        <taxon>Strophariaceae</taxon>
        <taxon>Psilocybe</taxon>
    </lineage>
</organism>
<proteinExistence type="predicted"/>
<protein>
    <submittedName>
        <fullName evidence="2">Uncharacterized protein</fullName>
    </submittedName>
</protein>
<keyword evidence="1" id="KW-0472">Membrane</keyword>
<feature type="transmembrane region" description="Helical" evidence="1">
    <location>
        <begin position="48"/>
        <end position="70"/>
    </location>
</feature>
<dbReference type="AlphaFoldDB" id="A0A8H7Y729"/>
<keyword evidence="1" id="KW-0812">Transmembrane</keyword>
<gene>
    <name evidence="2" type="ORF">JR316_000590</name>
</gene>
<evidence type="ECO:0000256" key="1">
    <source>
        <dbReference type="SAM" id="Phobius"/>
    </source>
</evidence>
<keyword evidence="1" id="KW-1133">Transmembrane helix</keyword>
<dbReference type="EMBL" id="JAFIQS010000001">
    <property type="protein sequence ID" value="KAG5173932.1"/>
    <property type="molecule type" value="Genomic_DNA"/>
</dbReference>
<comment type="caution">
    <text evidence="2">The sequence shown here is derived from an EMBL/GenBank/DDBJ whole genome shotgun (WGS) entry which is preliminary data.</text>
</comment>
<sequence>MADEGGFLSLFFAPSQNIFQVDAKFAVTSVASTQRAASLARLGELRPIFLALHIGGGLVGLPLLIITFLATSKIPRQPALINFCVAWVINSISYTLVSLGGTSHTASTPLCFSQAAMLNGAPPM</sequence>
<accession>A0A8H7Y729</accession>
<evidence type="ECO:0000313" key="2">
    <source>
        <dbReference type="EMBL" id="KAG5173932.1"/>
    </source>
</evidence>